<evidence type="ECO:0000256" key="4">
    <source>
        <dbReference type="ARBA" id="ARBA00022801"/>
    </source>
</evidence>
<proteinExistence type="inferred from homology"/>
<dbReference type="GO" id="GO:0004252">
    <property type="term" value="F:serine-type endopeptidase activity"/>
    <property type="evidence" value="ECO:0007669"/>
    <property type="project" value="InterPro"/>
</dbReference>
<comment type="subcellular location">
    <subcellularLocation>
        <location evidence="1">Membrane</location>
        <topology evidence="1">Multi-pass membrane protein</topology>
    </subcellularLocation>
</comment>
<feature type="transmembrane region" description="Helical" evidence="9">
    <location>
        <begin position="550"/>
        <end position="568"/>
    </location>
</feature>
<dbReference type="STRING" id="98403.A0A151GKV5"/>
<evidence type="ECO:0000259" key="10">
    <source>
        <dbReference type="Pfam" id="PF01694"/>
    </source>
</evidence>
<comment type="caution">
    <text evidence="11">The sequence shown here is derived from an EMBL/GenBank/DDBJ whole genome shotgun (WGS) entry which is preliminary data.</text>
</comment>
<dbReference type="Gene3D" id="1.20.1540.10">
    <property type="entry name" value="Rhomboid-like"/>
    <property type="match status" value="1"/>
</dbReference>
<dbReference type="GeneID" id="63717401"/>
<feature type="region of interest" description="Disordered" evidence="8">
    <location>
        <begin position="285"/>
        <end position="310"/>
    </location>
</feature>
<dbReference type="InParanoid" id="A0A151GKV5"/>
<dbReference type="AlphaFoldDB" id="A0A151GKV5"/>
<dbReference type="GO" id="GO:0016020">
    <property type="term" value="C:membrane"/>
    <property type="evidence" value="ECO:0007669"/>
    <property type="project" value="UniProtKB-SubCell"/>
</dbReference>
<evidence type="ECO:0000256" key="8">
    <source>
        <dbReference type="SAM" id="MobiDB-lite"/>
    </source>
</evidence>
<keyword evidence="7" id="KW-0175">Coiled coil</keyword>
<evidence type="ECO:0000313" key="12">
    <source>
        <dbReference type="Proteomes" id="UP000076580"/>
    </source>
</evidence>
<feature type="coiled-coil region" evidence="7">
    <location>
        <begin position="211"/>
        <end position="238"/>
    </location>
</feature>
<keyword evidence="6 9" id="KW-0472">Membrane</keyword>
<comment type="similarity">
    <text evidence="2">Belongs to the peptidase S54 family.</text>
</comment>
<evidence type="ECO:0000313" key="11">
    <source>
        <dbReference type="EMBL" id="KYK57745.1"/>
    </source>
</evidence>
<accession>A0A151GKV5</accession>
<dbReference type="InterPro" id="IPR022764">
    <property type="entry name" value="Peptidase_S54_rhomboid_dom"/>
</dbReference>
<feature type="compositionally biased region" description="Basic and acidic residues" evidence="8">
    <location>
        <begin position="285"/>
        <end position="295"/>
    </location>
</feature>
<dbReference type="PANTHER" id="PTHR43731">
    <property type="entry name" value="RHOMBOID PROTEASE"/>
    <property type="match status" value="1"/>
</dbReference>
<keyword evidence="4" id="KW-0378">Hydrolase</keyword>
<feature type="transmembrane region" description="Helical" evidence="9">
    <location>
        <begin position="518"/>
        <end position="538"/>
    </location>
</feature>
<evidence type="ECO:0000256" key="9">
    <source>
        <dbReference type="SAM" id="Phobius"/>
    </source>
</evidence>
<feature type="transmembrane region" description="Helical" evidence="9">
    <location>
        <begin position="435"/>
        <end position="452"/>
    </location>
</feature>
<evidence type="ECO:0000256" key="6">
    <source>
        <dbReference type="ARBA" id="ARBA00023136"/>
    </source>
</evidence>
<dbReference type="InterPro" id="IPR035952">
    <property type="entry name" value="Rhomboid-like_sf"/>
</dbReference>
<gene>
    <name evidence="11" type="ORF">DCS_04758</name>
</gene>
<feature type="transmembrane region" description="Helical" evidence="9">
    <location>
        <begin position="345"/>
        <end position="366"/>
    </location>
</feature>
<sequence>MMLQLHKFFRKSKTTSGTPKATYNACASRSAARPPESQRRTRRMMSVFIHPHATRSLLRGIVWGIPSAASTTAASISSRWPSAYSCQAPSATFSCRATWHSPRVRGWTHGAGQRRTFFSSPTIIRDYEELPRDYRDQAGLAFSKRDVTDAEAEKIFGPNMRAPAANHLLRILHGRRVAGTLEDPAFAIHTSQFSAVQMAAGLEYLRKEVPVDEVMNSGLRAEDELALLEDETARAEQKQVKAGGPPRGVDEAAVEDYKVDPVYGPSQFDMIRARNAAKAKAREKALEEERKDKEAMSATTAAGPVVERQDEDRKRAIANPKIAEYYEKAQSELEAPPELRAWERILPSATVVALVVGFLAAVSMVYEEPTARYRLLREISTSQATVGTIIAANVLVFLAWRVPPLWKVLNRHMILVVATVRPLTLFTAVFSHTSLKHLLVNMVPLWFVGTSLHDEMGRADFLTLYLGSGAVGFLGSLVTYTLRGWLTVTSLGASGATLGLCSAYLWEHRDDGFRILGIPEGGVHGIVFLAMLTALQLAGLGRTIKHKVDVASHLTGIAAGIVGVELIGRTERKRRDGDRAVIELLPRRGDGVGAEAGSTAVQLATATRTSPYGHAKKG</sequence>
<dbReference type="Proteomes" id="UP000076580">
    <property type="component" value="Chromosome 02"/>
</dbReference>
<dbReference type="RefSeq" id="XP_040657097.1">
    <property type="nucleotide sequence ID" value="XM_040802064.1"/>
</dbReference>
<evidence type="ECO:0000256" key="2">
    <source>
        <dbReference type="ARBA" id="ARBA00009045"/>
    </source>
</evidence>
<feature type="domain" description="Peptidase S54 rhomboid" evidence="10">
    <location>
        <begin position="424"/>
        <end position="562"/>
    </location>
</feature>
<feature type="transmembrane region" description="Helical" evidence="9">
    <location>
        <begin position="488"/>
        <end position="506"/>
    </location>
</feature>
<dbReference type="PANTHER" id="PTHR43731:SF14">
    <property type="entry name" value="PRESENILIN-ASSOCIATED RHOMBOID-LIKE PROTEIN, MITOCHONDRIAL"/>
    <property type="match status" value="1"/>
</dbReference>
<protein>
    <submittedName>
        <fullName evidence="11">Rhomboid family protein</fullName>
    </submittedName>
</protein>
<name>A0A151GKV5_DRECN</name>
<organism evidence="11 12">
    <name type="scientific">Drechmeria coniospora</name>
    <name type="common">Nematophagous fungus</name>
    <name type="synonym">Meria coniospora</name>
    <dbReference type="NCBI Taxonomy" id="98403"/>
    <lineage>
        <taxon>Eukaryota</taxon>
        <taxon>Fungi</taxon>
        <taxon>Dikarya</taxon>
        <taxon>Ascomycota</taxon>
        <taxon>Pezizomycotina</taxon>
        <taxon>Sordariomycetes</taxon>
        <taxon>Hypocreomycetidae</taxon>
        <taxon>Hypocreales</taxon>
        <taxon>Ophiocordycipitaceae</taxon>
        <taxon>Drechmeria</taxon>
    </lineage>
</organism>
<dbReference type="EMBL" id="LAYC01000002">
    <property type="protein sequence ID" value="KYK57745.1"/>
    <property type="molecule type" value="Genomic_DNA"/>
</dbReference>
<evidence type="ECO:0000256" key="5">
    <source>
        <dbReference type="ARBA" id="ARBA00022989"/>
    </source>
</evidence>
<evidence type="ECO:0000256" key="3">
    <source>
        <dbReference type="ARBA" id="ARBA00022692"/>
    </source>
</evidence>
<keyword evidence="12" id="KW-1185">Reference proteome</keyword>
<dbReference type="SUPFAM" id="SSF144091">
    <property type="entry name" value="Rhomboid-like"/>
    <property type="match status" value="1"/>
</dbReference>
<feature type="transmembrane region" description="Helical" evidence="9">
    <location>
        <begin position="464"/>
        <end position="482"/>
    </location>
</feature>
<reference evidence="11 12" key="1">
    <citation type="journal article" date="2016" name="Sci. Rep.">
        <title>Insights into Adaptations to a Near-Obligate Nematode Endoparasitic Lifestyle from the Finished Genome of Drechmeria coniospora.</title>
        <authorList>
            <person name="Zhang L."/>
            <person name="Zhou Z."/>
            <person name="Guo Q."/>
            <person name="Fokkens L."/>
            <person name="Miskei M."/>
            <person name="Pocsi I."/>
            <person name="Zhang W."/>
            <person name="Chen M."/>
            <person name="Wang L."/>
            <person name="Sun Y."/>
            <person name="Donzelli B.G."/>
            <person name="Gibson D.M."/>
            <person name="Nelson D.R."/>
            <person name="Luo J.G."/>
            <person name="Rep M."/>
            <person name="Liu H."/>
            <person name="Yang S."/>
            <person name="Wang J."/>
            <person name="Krasnoff S.B."/>
            <person name="Xu Y."/>
            <person name="Molnar I."/>
            <person name="Lin M."/>
        </authorList>
    </citation>
    <scope>NUCLEOTIDE SEQUENCE [LARGE SCALE GENOMIC DNA]</scope>
    <source>
        <strain evidence="11 12">ARSEF 6962</strain>
    </source>
</reference>
<dbReference type="InterPro" id="IPR050925">
    <property type="entry name" value="Rhomboid_protease_S54"/>
</dbReference>
<dbReference type="GO" id="GO:0006465">
    <property type="term" value="P:signal peptide processing"/>
    <property type="evidence" value="ECO:0007669"/>
    <property type="project" value="TreeGrafter"/>
</dbReference>
<keyword evidence="5 9" id="KW-1133">Transmembrane helix</keyword>
<feature type="transmembrane region" description="Helical" evidence="9">
    <location>
        <begin position="381"/>
        <end position="400"/>
    </location>
</feature>
<keyword evidence="3 9" id="KW-0812">Transmembrane</keyword>
<evidence type="ECO:0000256" key="1">
    <source>
        <dbReference type="ARBA" id="ARBA00004141"/>
    </source>
</evidence>
<evidence type="ECO:0000256" key="7">
    <source>
        <dbReference type="SAM" id="Coils"/>
    </source>
</evidence>
<dbReference type="Pfam" id="PF01694">
    <property type="entry name" value="Rhomboid"/>
    <property type="match status" value="1"/>
</dbReference>